<protein>
    <submittedName>
        <fullName evidence="2">DUF6529 family protein</fullName>
    </submittedName>
</protein>
<gene>
    <name evidence="2" type="ORF">L1857_13070</name>
</gene>
<keyword evidence="1" id="KW-0812">Transmembrane</keyword>
<feature type="transmembrane region" description="Helical" evidence="1">
    <location>
        <begin position="115"/>
        <end position="132"/>
    </location>
</feature>
<keyword evidence="1" id="KW-1133">Transmembrane helix</keyword>
<evidence type="ECO:0000313" key="2">
    <source>
        <dbReference type="EMBL" id="UQS23692.1"/>
    </source>
</evidence>
<reference evidence="2" key="1">
    <citation type="submission" date="2022-01" db="EMBL/GenBank/DDBJ databases">
        <title>PSI-footprinting approach for the identification of protein synthesis inhibitor producers.</title>
        <authorList>
            <person name="Handel F."/>
            <person name="Kulik A."/>
            <person name="Wex K.W."/>
            <person name="Berscheid A."/>
            <person name="Saur J.S."/>
            <person name="Winkler A."/>
            <person name="Wibberg D."/>
            <person name="Kalinowski J."/>
            <person name="Broetz-Oesterhelt H."/>
            <person name="Mast Y."/>
        </authorList>
    </citation>
    <scope>NUCLEOTIDE SEQUENCE</scope>
    <source>
        <strain evidence="2">KNN 49.3e</strain>
    </source>
</reference>
<organism evidence="2 3">
    <name type="scientific">Amycolatopsis thermalba</name>
    <dbReference type="NCBI Taxonomy" id="944492"/>
    <lineage>
        <taxon>Bacteria</taxon>
        <taxon>Bacillati</taxon>
        <taxon>Actinomycetota</taxon>
        <taxon>Actinomycetes</taxon>
        <taxon>Pseudonocardiales</taxon>
        <taxon>Pseudonocardiaceae</taxon>
        <taxon>Amycolatopsis</taxon>
    </lineage>
</organism>
<evidence type="ECO:0000313" key="3">
    <source>
        <dbReference type="Proteomes" id="UP000830158"/>
    </source>
</evidence>
<dbReference type="InterPro" id="IPR045382">
    <property type="entry name" value="DUF6529"/>
</dbReference>
<name>A0ABY4NUE9_9PSEU</name>
<dbReference type="RefSeq" id="WP_240325270.1">
    <property type="nucleotide sequence ID" value="NZ_CP091196.1"/>
</dbReference>
<dbReference type="EMBL" id="CP091196">
    <property type="protein sequence ID" value="UQS23692.1"/>
    <property type="molecule type" value="Genomic_DNA"/>
</dbReference>
<keyword evidence="1" id="KW-0472">Membrane</keyword>
<keyword evidence="3" id="KW-1185">Reference proteome</keyword>
<feature type="transmembrane region" description="Helical" evidence="1">
    <location>
        <begin position="40"/>
        <end position="63"/>
    </location>
</feature>
<feature type="transmembrane region" description="Helical" evidence="1">
    <location>
        <begin position="144"/>
        <end position="165"/>
    </location>
</feature>
<evidence type="ECO:0000256" key="1">
    <source>
        <dbReference type="SAM" id="Phobius"/>
    </source>
</evidence>
<proteinExistence type="predicted"/>
<sequence>MLVAVLFAGAAVSLTLGLLGAALGEPRSLPTWGFSSVQTFKAWLAGAVLVLVLAQLVTALSIYQKLPGRRPAPRWAHLLHRITGTAAFLAGLPVAFYCLYGFGFDATTPRTLMHSLAGCLFYGAFTTKMLALRGKRLPRLVLPLAGGATFTLFVLAWTLGAAWWFRQTGLTT</sequence>
<dbReference type="Proteomes" id="UP000830158">
    <property type="component" value="Chromosome"/>
</dbReference>
<dbReference type="Pfam" id="PF20139">
    <property type="entry name" value="DUF6529"/>
    <property type="match status" value="1"/>
</dbReference>
<accession>A0ABY4NUE9</accession>
<feature type="transmembrane region" description="Helical" evidence="1">
    <location>
        <begin position="84"/>
        <end position="103"/>
    </location>
</feature>